<accession>A0A5C7B7P5</accession>
<sequence length="339" mass="38356">MTKTSTFQKNTIAFIIPLALLILLVFLTNTSLFSVHQSFLSPFVTIDFMITIPILYFLLIRKRSISNVTVAPFLILCIVIASYTIPSENQDLLSLSKTWLIPIIELSVLAVIIIKVRKARTLYKTSVNYHQDFYSALVTYCASLFPKNVAKLVANEVALIYYGFFNFKKTILKDNEFSNYKGSGILSTLSALILVVGIEMITVHIISAKWSPTLAWVLTGLSIYSALQLIGIIRSVPKRPITINEHHLQLRFGILSETTIPYDAIDRIEIINSSDFDKEKGTKTLSLLGELEQSNIVIYLKSPQQLDFIYGKPKTFTKLLLFVDDNQNFKSKVEAYFSE</sequence>
<feature type="transmembrane region" description="Helical" evidence="1">
    <location>
        <begin position="185"/>
        <end position="207"/>
    </location>
</feature>
<dbReference type="OrthoDB" id="979693at2"/>
<comment type="caution">
    <text evidence="2">The sequence shown here is derived from an EMBL/GenBank/DDBJ whole genome shotgun (WGS) entry which is preliminary data.</text>
</comment>
<proteinExistence type="predicted"/>
<name>A0A5C7B7P5_9FLAO</name>
<keyword evidence="1" id="KW-1133">Transmembrane helix</keyword>
<dbReference type="AlphaFoldDB" id="A0A5C7B7P5"/>
<feature type="transmembrane region" description="Helical" evidence="1">
    <location>
        <begin position="12"/>
        <end position="33"/>
    </location>
</feature>
<keyword evidence="1" id="KW-0472">Membrane</keyword>
<feature type="transmembrane region" description="Helical" evidence="1">
    <location>
        <begin position="98"/>
        <end position="116"/>
    </location>
</feature>
<evidence type="ECO:0000313" key="3">
    <source>
        <dbReference type="Proteomes" id="UP000321938"/>
    </source>
</evidence>
<feature type="transmembrane region" description="Helical" evidence="1">
    <location>
        <begin position="213"/>
        <end position="233"/>
    </location>
</feature>
<evidence type="ECO:0000256" key="1">
    <source>
        <dbReference type="SAM" id="Phobius"/>
    </source>
</evidence>
<dbReference type="STRING" id="1123037.GCA_000425305_00390"/>
<evidence type="ECO:0008006" key="4">
    <source>
        <dbReference type="Google" id="ProtNLM"/>
    </source>
</evidence>
<reference evidence="2 3" key="1">
    <citation type="submission" date="2019-08" db="EMBL/GenBank/DDBJ databases">
        <title>Genome of Psychroserpens burtonensis ACAM 167.</title>
        <authorList>
            <person name="Bowman J.P."/>
        </authorList>
    </citation>
    <scope>NUCLEOTIDE SEQUENCE [LARGE SCALE GENOMIC DNA]</scope>
    <source>
        <strain evidence="2 3">ACAM 167</strain>
    </source>
</reference>
<organism evidence="2 3">
    <name type="scientific">Psychroserpens burtonensis</name>
    <dbReference type="NCBI Taxonomy" id="49278"/>
    <lineage>
        <taxon>Bacteria</taxon>
        <taxon>Pseudomonadati</taxon>
        <taxon>Bacteroidota</taxon>
        <taxon>Flavobacteriia</taxon>
        <taxon>Flavobacteriales</taxon>
        <taxon>Flavobacteriaceae</taxon>
        <taxon>Psychroserpens</taxon>
    </lineage>
</organism>
<dbReference type="RefSeq" id="WP_028873312.1">
    <property type="nucleotide sequence ID" value="NZ_VOSB01000014.1"/>
</dbReference>
<keyword evidence="3" id="KW-1185">Reference proteome</keyword>
<feature type="transmembrane region" description="Helical" evidence="1">
    <location>
        <begin position="67"/>
        <end position="86"/>
    </location>
</feature>
<gene>
    <name evidence="2" type="ORF">ES692_10435</name>
</gene>
<dbReference type="EMBL" id="VOSB01000014">
    <property type="protein sequence ID" value="TXE17069.1"/>
    <property type="molecule type" value="Genomic_DNA"/>
</dbReference>
<feature type="transmembrane region" description="Helical" evidence="1">
    <location>
        <begin position="39"/>
        <end position="60"/>
    </location>
</feature>
<keyword evidence="1" id="KW-0812">Transmembrane</keyword>
<evidence type="ECO:0000313" key="2">
    <source>
        <dbReference type="EMBL" id="TXE17069.1"/>
    </source>
</evidence>
<protein>
    <recommendedName>
        <fullName evidence="4">Beta-carotene 15,15'-monooxygenase</fullName>
    </recommendedName>
</protein>
<dbReference type="Proteomes" id="UP000321938">
    <property type="component" value="Unassembled WGS sequence"/>
</dbReference>